<dbReference type="InterPro" id="IPR036412">
    <property type="entry name" value="HAD-like_sf"/>
</dbReference>
<dbReference type="SUPFAM" id="SSF56784">
    <property type="entry name" value="HAD-like"/>
    <property type="match status" value="1"/>
</dbReference>
<keyword evidence="3" id="KW-0378">Hydrolase</keyword>
<sequence>MHTHILNGLVADLQNGFLLKLSKDHRVLKAYYGFEELSPQKLEEHYGSSLLFQLEDITNYYIPGKRWVFLTHFAYGAAMLFRAGVELYKRGELSSLENLVTDIKKAVNMNFDTVNGESLDSEFYPAFYADPKPYVHKHHEDIASSLEALKARGKKLVLVTNSSQEYSEVIFKHAYGENWKNYFEYLVYSARKPFFFSNEAPFEQLGCKEFKAGNSKELERLLGEGSYVYVGDHYIGDVLAPKLYANWKVVAFLEEIYYEKGLEKISTCEEIEVLDKNTPEDEVLEYYQEWGSFFLEGPTETLWWSLIKQYSDLCAPNLESLLSVLE</sequence>
<evidence type="ECO:0000313" key="5">
    <source>
        <dbReference type="EMBL" id="CAE0318039.1"/>
    </source>
</evidence>
<reference evidence="5" key="1">
    <citation type="submission" date="2021-01" db="EMBL/GenBank/DDBJ databases">
        <authorList>
            <person name="Corre E."/>
            <person name="Pelletier E."/>
            <person name="Niang G."/>
            <person name="Scheremetjew M."/>
            <person name="Finn R."/>
            <person name="Kale V."/>
            <person name="Holt S."/>
            <person name="Cochrane G."/>
            <person name="Meng A."/>
            <person name="Brown T."/>
            <person name="Cohen L."/>
        </authorList>
    </citation>
    <scope>NUCLEOTIDE SEQUENCE</scope>
</reference>
<protein>
    <submittedName>
        <fullName evidence="5">Uncharacterized protein</fullName>
    </submittedName>
</protein>
<dbReference type="PANTHER" id="PTHR12103:SF12">
    <property type="entry name" value="FI20020P1"/>
    <property type="match status" value="1"/>
</dbReference>
<dbReference type="PANTHER" id="PTHR12103">
    <property type="entry name" value="5'-NUCLEOTIDASE DOMAIN-CONTAINING"/>
    <property type="match status" value="1"/>
</dbReference>
<keyword evidence="4" id="KW-0460">Magnesium</keyword>
<name>A0A7S3MU88_9CILI</name>
<accession>A0A7S3MU88</accession>
<dbReference type="InterPro" id="IPR008380">
    <property type="entry name" value="HAD-SF_hydro_IG_5-nucl"/>
</dbReference>
<evidence type="ECO:0000256" key="3">
    <source>
        <dbReference type="ARBA" id="ARBA00022801"/>
    </source>
</evidence>
<evidence type="ECO:0000256" key="1">
    <source>
        <dbReference type="ARBA" id="ARBA00009589"/>
    </source>
</evidence>
<dbReference type="Gene3D" id="3.40.50.1000">
    <property type="entry name" value="HAD superfamily/HAD-like"/>
    <property type="match status" value="1"/>
</dbReference>
<gene>
    <name evidence="5" type="ORF">FSAL1345_LOCUS1308</name>
</gene>
<proteinExistence type="inferred from homology"/>
<comment type="similarity">
    <text evidence="1">Belongs to the 5'(3')-deoxyribonucleotidase family.</text>
</comment>
<dbReference type="Pfam" id="PF05761">
    <property type="entry name" value="5_nucleotid"/>
    <property type="match status" value="1"/>
</dbReference>
<evidence type="ECO:0000256" key="2">
    <source>
        <dbReference type="ARBA" id="ARBA00022723"/>
    </source>
</evidence>
<dbReference type="GO" id="GO:0046872">
    <property type="term" value="F:metal ion binding"/>
    <property type="evidence" value="ECO:0007669"/>
    <property type="project" value="UniProtKB-KW"/>
</dbReference>
<dbReference type="AlphaFoldDB" id="A0A7S3MU88"/>
<evidence type="ECO:0000256" key="4">
    <source>
        <dbReference type="ARBA" id="ARBA00022842"/>
    </source>
</evidence>
<organism evidence="5">
    <name type="scientific">Fabrea salina</name>
    <dbReference type="NCBI Taxonomy" id="342563"/>
    <lineage>
        <taxon>Eukaryota</taxon>
        <taxon>Sar</taxon>
        <taxon>Alveolata</taxon>
        <taxon>Ciliophora</taxon>
        <taxon>Postciliodesmatophora</taxon>
        <taxon>Heterotrichea</taxon>
        <taxon>Heterotrichida</taxon>
        <taxon>Fabreidae</taxon>
        <taxon>Fabrea</taxon>
    </lineage>
</organism>
<dbReference type="GO" id="GO:0008253">
    <property type="term" value="F:5'-nucleotidase activity"/>
    <property type="evidence" value="ECO:0007669"/>
    <property type="project" value="TreeGrafter"/>
</dbReference>
<dbReference type="InterPro" id="IPR023214">
    <property type="entry name" value="HAD_sf"/>
</dbReference>
<keyword evidence="2" id="KW-0479">Metal-binding</keyword>
<dbReference type="EMBL" id="HBIF01001535">
    <property type="protein sequence ID" value="CAE0318039.1"/>
    <property type="molecule type" value="Transcribed_RNA"/>
</dbReference>